<evidence type="ECO:0000313" key="3">
    <source>
        <dbReference type="EMBL" id="KAG8192549.1"/>
    </source>
</evidence>
<protein>
    <submittedName>
        <fullName evidence="3">Uncharacterized protein</fullName>
    </submittedName>
</protein>
<dbReference type="PROSITE" id="PS51257">
    <property type="entry name" value="PROKAR_LIPOPROTEIN"/>
    <property type="match status" value="1"/>
</dbReference>
<evidence type="ECO:0000256" key="2">
    <source>
        <dbReference type="SAM" id="Phobius"/>
    </source>
</evidence>
<gene>
    <name evidence="3" type="ORF">JTE90_015184</name>
</gene>
<dbReference type="Proteomes" id="UP000827092">
    <property type="component" value="Unassembled WGS sequence"/>
</dbReference>
<proteinExistence type="predicted"/>
<sequence length="138" mass="15048">MELQRRLAVITSAVCSAVVLVVILIAACAVLTRRRRQRPEGNPVEMRQKNIGNKKKGLAHSHSTRRYGAQTTLFQEATVFSILCLPSSCFKSKKGIPLIAHSMCVVKLHVIASDKNAMGQRISATDSTAQSTRDASVD</sequence>
<accession>A0AAV6V9D4</accession>
<feature type="transmembrane region" description="Helical" evidence="2">
    <location>
        <begin position="6"/>
        <end position="31"/>
    </location>
</feature>
<keyword evidence="2" id="KW-1133">Transmembrane helix</keyword>
<comment type="caution">
    <text evidence="3">The sequence shown here is derived from an EMBL/GenBank/DDBJ whole genome shotgun (WGS) entry which is preliminary data.</text>
</comment>
<feature type="region of interest" description="Disordered" evidence="1">
    <location>
        <begin position="37"/>
        <end position="62"/>
    </location>
</feature>
<keyword evidence="2" id="KW-0472">Membrane</keyword>
<name>A0AAV6V9D4_9ARAC</name>
<dbReference type="EMBL" id="JAFNEN010000138">
    <property type="protein sequence ID" value="KAG8192549.1"/>
    <property type="molecule type" value="Genomic_DNA"/>
</dbReference>
<evidence type="ECO:0000256" key="1">
    <source>
        <dbReference type="SAM" id="MobiDB-lite"/>
    </source>
</evidence>
<dbReference type="AlphaFoldDB" id="A0AAV6V9D4"/>
<feature type="compositionally biased region" description="Basic residues" evidence="1">
    <location>
        <begin position="52"/>
        <end position="62"/>
    </location>
</feature>
<keyword evidence="2" id="KW-0812">Transmembrane</keyword>
<keyword evidence="4" id="KW-1185">Reference proteome</keyword>
<reference evidence="3 4" key="1">
    <citation type="journal article" date="2022" name="Nat. Ecol. Evol.">
        <title>A masculinizing supergene underlies an exaggerated male reproductive morph in a spider.</title>
        <authorList>
            <person name="Hendrickx F."/>
            <person name="De Corte Z."/>
            <person name="Sonet G."/>
            <person name="Van Belleghem S.M."/>
            <person name="Kostlbacher S."/>
            <person name="Vangestel C."/>
        </authorList>
    </citation>
    <scope>NUCLEOTIDE SEQUENCE [LARGE SCALE GENOMIC DNA]</scope>
    <source>
        <strain evidence="3">W744_W776</strain>
    </source>
</reference>
<evidence type="ECO:0000313" key="4">
    <source>
        <dbReference type="Proteomes" id="UP000827092"/>
    </source>
</evidence>
<organism evidence="3 4">
    <name type="scientific">Oedothorax gibbosus</name>
    <dbReference type="NCBI Taxonomy" id="931172"/>
    <lineage>
        <taxon>Eukaryota</taxon>
        <taxon>Metazoa</taxon>
        <taxon>Ecdysozoa</taxon>
        <taxon>Arthropoda</taxon>
        <taxon>Chelicerata</taxon>
        <taxon>Arachnida</taxon>
        <taxon>Araneae</taxon>
        <taxon>Araneomorphae</taxon>
        <taxon>Entelegynae</taxon>
        <taxon>Araneoidea</taxon>
        <taxon>Linyphiidae</taxon>
        <taxon>Erigoninae</taxon>
        <taxon>Oedothorax</taxon>
    </lineage>
</organism>